<name>A0A7C4RZU1_FERPE</name>
<evidence type="ECO:0000313" key="3">
    <source>
        <dbReference type="EMBL" id="HGU42677.1"/>
    </source>
</evidence>
<feature type="domain" description="Pyrroline-5-carboxylate reductase catalytic N-terminal" evidence="1">
    <location>
        <begin position="14"/>
        <end position="97"/>
    </location>
</feature>
<reference evidence="3" key="1">
    <citation type="journal article" date="2020" name="mSystems">
        <title>Genome- and Community-Level Interaction Insights into Carbon Utilization and Element Cycling Functions of Hydrothermarchaeota in Hydrothermal Sediment.</title>
        <authorList>
            <person name="Zhou Z."/>
            <person name="Liu Y."/>
            <person name="Xu W."/>
            <person name="Pan J."/>
            <person name="Luo Z.H."/>
            <person name="Li M."/>
        </authorList>
    </citation>
    <scope>NUCLEOTIDE SEQUENCE [LARGE SCALE GENOMIC DNA]</scope>
    <source>
        <strain evidence="3">SpSt-604</strain>
    </source>
</reference>
<dbReference type="InterPro" id="IPR018931">
    <property type="entry name" value="DUF2520"/>
</dbReference>
<dbReference type="InterPro" id="IPR036291">
    <property type="entry name" value="NAD(P)-bd_dom_sf"/>
</dbReference>
<accession>A0A7C4RZU1</accession>
<dbReference type="PANTHER" id="PTHR40459:SF1">
    <property type="entry name" value="CONSERVED HYPOTHETICAL ALANINE AND LEUCINE RICH PROTEIN"/>
    <property type="match status" value="1"/>
</dbReference>
<dbReference type="PANTHER" id="PTHR40459">
    <property type="entry name" value="CONSERVED HYPOTHETICAL ALANINE AND LEUCINE RICH PROTEIN"/>
    <property type="match status" value="1"/>
</dbReference>
<organism evidence="3">
    <name type="scientific">Fervidobacterium pennivorans</name>
    <dbReference type="NCBI Taxonomy" id="93466"/>
    <lineage>
        <taxon>Bacteria</taxon>
        <taxon>Thermotogati</taxon>
        <taxon>Thermotogota</taxon>
        <taxon>Thermotogae</taxon>
        <taxon>Thermotogales</taxon>
        <taxon>Fervidobacteriaceae</taxon>
        <taxon>Fervidobacterium</taxon>
    </lineage>
</organism>
<evidence type="ECO:0000259" key="1">
    <source>
        <dbReference type="Pfam" id="PF03807"/>
    </source>
</evidence>
<evidence type="ECO:0000259" key="2">
    <source>
        <dbReference type="Pfam" id="PF10728"/>
    </source>
</evidence>
<dbReference type="Pfam" id="PF03807">
    <property type="entry name" value="F420_oxidored"/>
    <property type="match status" value="1"/>
</dbReference>
<dbReference type="InterPro" id="IPR028939">
    <property type="entry name" value="P5C_Rdtase_cat_N"/>
</dbReference>
<proteinExistence type="predicted"/>
<comment type="caution">
    <text evidence="3">The sequence shown here is derived from an EMBL/GenBank/DDBJ whole genome shotgun (WGS) entry which is preliminary data.</text>
</comment>
<dbReference type="SUPFAM" id="SSF48179">
    <property type="entry name" value="6-phosphogluconate dehydrogenase C-terminal domain-like"/>
    <property type="match status" value="1"/>
</dbReference>
<sequence>MPLSGSISELCEIKINIIGVGHVSSSIARKLFGKVKFGYVISRDKGKAENLAKEIGAEAKTYKDDFLLSGAILLGVSDSALPDVCKLIEKKVDKNVVAIHFSGFLPSDILPECWSPASMHPNCAVSNERYNFKDVVFGIEGMERGLQIAKYLIELLGGQYVLIPKEKKAEYHLAAVIASNFPVALAYLSQKLYTDIGFSEELSRKVISKLFESVSQNIASKNLKDALTGPVKRGDWEVVKQEGEIFNEYFPGFSELYDILVKVLKQLNEK</sequence>
<dbReference type="InterPro" id="IPR008927">
    <property type="entry name" value="6-PGluconate_DH-like_C_sf"/>
</dbReference>
<dbReference type="Gene3D" id="1.10.1040.20">
    <property type="entry name" value="ProC-like, C-terminal domain"/>
    <property type="match status" value="1"/>
</dbReference>
<dbReference type="Gene3D" id="3.40.50.720">
    <property type="entry name" value="NAD(P)-binding Rossmann-like Domain"/>
    <property type="match status" value="1"/>
</dbReference>
<gene>
    <name evidence="3" type="ORF">ENT72_07175</name>
</gene>
<dbReference type="SUPFAM" id="SSF51735">
    <property type="entry name" value="NAD(P)-binding Rossmann-fold domains"/>
    <property type="match status" value="1"/>
</dbReference>
<feature type="domain" description="DUF2520" evidence="2">
    <location>
        <begin position="135"/>
        <end position="261"/>
    </location>
</feature>
<dbReference type="Pfam" id="PF10728">
    <property type="entry name" value="DUF2520"/>
    <property type="match status" value="1"/>
</dbReference>
<dbReference type="EMBL" id="DSZT01000230">
    <property type="protein sequence ID" value="HGU42677.1"/>
    <property type="molecule type" value="Genomic_DNA"/>
</dbReference>
<dbReference type="AlphaFoldDB" id="A0A7C4RZU1"/>
<dbReference type="InterPro" id="IPR037108">
    <property type="entry name" value="TM1727-like_C_sf"/>
</dbReference>
<protein>
    <submittedName>
        <fullName evidence="3">DUF2520 domain-containing protein</fullName>
    </submittedName>
</protein>